<keyword evidence="2" id="KW-1185">Reference proteome</keyword>
<gene>
    <name evidence="1" type="ORF">EVAR_60785_1</name>
</gene>
<proteinExistence type="predicted"/>
<evidence type="ECO:0000313" key="2">
    <source>
        <dbReference type="Proteomes" id="UP000299102"/>
    </source>
</evidence>
<protein>
    <submittedName>
        <fullName evidence="1">Uncharacterized protein</fullName>
    </submittedName>
</protein>
<sequence length="299" mass="32905">MSDTNNASSSKTIRKKNPKHANLTSIQVVFDRLQPLLVSLSLKRIAIFVKVSLVFPPSPSTVSPVADLSSHSSISSNVFLGKGACQPPKVDGRPPMKTGILTHWTKRIAAPYALPSLSHPPPPHSAVPVAPTPSQLKRETANSVNYFLHYVWIYFFFPSKEKSLNFPPNVSRGMSASSGEPLCPPSPIPPPIRHSIHTQEAGNALVTLGLRMLTGGDGQLFSCESHARFLFENAVQKTQDRPEATDLSLEKRRLSGDALAIVLQYQQFHTVLKDKRVCEPLQSVGCERKAKEKENEEKE</sequence>
<organism evidence="1 2">
    <name type="scientific">Eumeta variegata</name>
    <name type="common">Bagworm moth</name>
    <name type="synonym">Eumeta japonica</name>
    <dbReference type="NCBI Taxonomy" id="151549"/>
    <lineage>
        <taxon>Eukaryota</taxon>
        <taxon>Metazoa</taxon>
        <taxon>Ecdysozoa</taxon>
        <taxon>Arthropoda</taxon>
        <taxon>Hexapoda</taxon>
        <taxon>Insecta</taxon>
        <taxon>Pterygota</taxon>
        <taxon>Neoptera</taxon>
        <taxon>Endopterygota</taxon>
        <taxon>Lepidoptera</taxon>
        <taxon>Glossata</taxon>
        <taxon>Ditrysia</taxon>
        <taxon>Tineoidea</taxon>
        <taxon>Psychidae</taxon>
        <taxon>Oiketicinae</taxon>
        <taxon>Eumeta</taxon>
    </lineage>
</organism>
<dbReference type="Proteomes" id="UP000299102">
    <property type="component" value="Unassembled WGS sequence"/>
</dbReference>
<reference evidence="1 2" key="1">
    <citation type="journal article" date="2019" name="Commun. Biol.">
        <title>The bagworm genome reveals a unique fibroin gene that provides high tensile strength.</title>
        <authorList>
            <person name="Kono N."/>
            <person name="Nakamura H."/>
            <person name="Ohtoshi R."/>
            <person name="Tomita M."/>
            <person name="Numata K."/>
            <person name="Arakawa K."/>
        </authorList>
    </citation>
    <scope>NUCLEOTIDE SEQUENCE [LARGE SCALE GENOMIC DNA]</scope>
</reference>
<comment type="caution">
    <text evidence="1">The sequence shown here is derived from an EMBL/GenBank/DDBJ whole genome shotgun (WGS) entry which is preliminary data.</text>
</comment>
<dbReference type="AlphaFoldDB" id="A0A4C1ZVK5"/>
<evidence type="ECO:0000313" key="1">
    <source>
        <dbReference type="EMBL" id="GBP90685.1"/>
    </source>
</evidence>
<dbReference type="EMBL" id="BGZK01002103">
    <property type="protein sequence ID" value="GBP90685.1"/>
    <property type="molecule type" value="Genomic_DNA"/>
</dbReference>
<accession>A0A4C1ZVK5</accession>
<name>A0A4C1ZVK5_EUMVA</name>